<evidence type="ECO:0000313" key="2">
    <source>
        <dbReference type="Proteomes" id="UP000695022"/>
    </source>
</evidence>
<protein>
    <submittedName>
        <fullName evidence="3 4">Uncharacterized protein LOC106813041</fullName>
    </submittedName>
</protein>
<name>A0ABM1EK52_PRICU</name>
<feature type="region of interest" description="Disordered" evidence="1">
    <location>
        <begin position="98"/>
        <end position="119"/>
    </location>
</feature>
<dbReference type="GeneID" id="106813041"/>
<reference evidence="3 4" key="1">
    <citation type="submission" date="2025-05" db="UniProtKB">
        <authorList>
            <consortium name="RefSeq"/>
        </authorList>
    </citation>
    <scope>IDENTIFICATION</scope>
</reference>
<accession>A0ABM1EK52</accession>
<dbReference type="RefSeq" id="XP_014672572.1">
    <property type="nucleotide sequence ID" value="XM_014817086.1"/>
</dbReference>
<organism evidence="2 4">
    <name type="scientific">Priapulus caudatus</name>
    <name type="common">Priapulid worm</name>
    <dbReference type="NCBI Taxonomy" id="37621"/>
    <lineage>
        <taxon>Eukaryota</taxon>
        <taxon>Metazoa</taxon>
        <taxon>Ecdysozoa</taxon>
        <taxon>Scalidophora</taxon>
        <taxon>Priapulida</taxon>
        <taxon>Priapulimorpha</taxon>
        <taxon>Priapulimorphida</taxon>
        <taxon>Priapulidae</taxon>
        <taxon>Priapulus</taxon>
    </lineage>
</organism>
<feature type="compositionally biased region" description="Low complexity" evidence="1">
    <location>
        <begin position="98"/>
        <end position="112"/>
    </location>
</feature>
<evidence type="ECO:0000256" key="1">
    <source>
        <dbReference type="SAM" id="MobiDB-lite"/>
    </source>
</evidence>
<dbReference type="Proteomes" id="UP000695022">
    <property type="component" value="Unplaced"/>
</dbReference>
<evidence type="ECO:0000313" key="4">
    <source>
        <dbReference type="RefSeq" id="XP_014672573.1"/>
    </source>
</evidence>
<sequence length="156" mass="18311">MEQAQRLRRGVRRELCRRVSDMETAIQENQAMGFLQELEAEMKTEWNKLMEAQGEVLKLVGEEQEEDEERVIEDVRNRYLEVRKRFSTHKEESIKVVNESNNDNVSTNSNENASVASGNQTCYGRESKLRCYGRPRKITDSKKSLKFIFFNAKKKK</sequence>
<gene>
    <name evidence="3 4" type="primary">LOC106813041</name>
</gene>
<keyword evidence="2" id="KW-1185">Reference proteome</keyword>
<proteinExistence type="predicted"/>
<dbReference type="RefSeq" id="XP_014672573.1">
    <property type="nucleotide sequence ID" value="XM_014817087.1"/>
</dbReference>
<evidence type="ECO:0000313" key="3">
    <source>
        <dbReference type="RefSeq" id="XP_014672572.1"/>
    </source>
</evidence>